<comment type="caution">
    <text evidence="4">The sequence shown here is derived from an EMBL/GenBank/DDBJ whole genome shotgun (WGS) entry which is preliminary data.</text>
</comment>
<organism evidence="4 5">
    <name type="scientific">Clonostachys rhizophaga</name>
    <dbReference type="NCBI Taxonomy" id="160324"/>
    <lineage>
        <taxon>Eukaryota</taxon>
        <taxon>Fungi</taxon>
        <taxon>Dikarya</taxon>
        <taxon>Ascomycota</taxon>
        <taxon>Pezizomycotina</taxon>
        <taxon>Sordariomycetes</taxon>
        <taxon>Hypocreomycetidae</taxon>
        <taxon>Hypocreales</taxon>
        <taxon>Bionectriaceae</taxon>
        <taxon>Clonostachys</taxon>
    </lineage>
</organism>
<keyword evidence="1" id="KW-0863">Zinc-finger</keyword>
<dbReference type="GO" id="GO:0008270">
    <property type="term" value="F:zinc ion binding"/>
    <property type="evidence" value="ECO:0007669"/>
    <property type="project" value="UniProtKB-KW"/>
</dbReference>
<keyword evidence="1" id="KW-0479">Metal-binding</keyword>
<dbReference type="OrthoDB" id="6077919at2759"/>
<evidence type="ECO:0000313" key="5">
    <source>
        <dbReference type="Proteomes" id="UP000696573"/>
    </source>
</evidence>
<feature type="region of interest" description="Disordered" evidence="2">
    <location>
        <begin position="8"/>
        <end position="45"/>
    </location>
</feature>
<name>A0A9N9VXY7_9HYPO</name>
<protein>
    <recommendedName>
        <fullName evidence="3">C2H2-type domain-containing protein</fullName>
    </recommendedName>
</protein>
<keyword evidence="1" id="KW-0862">Zinc</keyword>
<accession>A0A9N9VXY7</accession>
<evidence type="ECO:0000259" key="3">
    <source>
        <dbReference type="PROSITE" id="PS50157"/>
    </source>
</evidence>
<reference evidence="4" key="1">
    <citation type="submission" date="2021-10" db="EMBL/GenBank/DDBJ databases">
        <authorList>
            <person name="Piombo E."/>
        </authorList>
    </citation>
    <scope>NUCLEOTIDE SEQUENCE</scope>
</reference>
<dbReference type="Gene3D" id="3.30.160.60">
    <property type="entry name" value="Classic Zinc Finger"/>
    <property type="match status" value="1"/>
</dbReference>
<feature type="domain" description="C2H2-type" evidence="3">
    <location>
        <begin position="316"/>
        <end position="346"/>
    </location>
</feature>
<dbReference type="Proteomes" id="UP000696573">
    <property type="component" value="Unassembled WGS sequence"/>
</dbReference>
<dbReference type="EMBL" id="CABFNQ020000751">
    <property type="protein sequence ID" value="CAH0034983.1"/>
    <property type="molecule type" value="Genomic_DNA"/>
</dbReference>
<dbReference type="AlphaFoldDB" id="A0A9N9VXY7"/>
<evidence type="ECO:0000256" key="1">
    <source>
        <dbReference type="PROSITE-ProRule" id="PRU00042"/>
    </source>
</evidence>
<evidence type="ECO:0000256" key="2">
    <source>
        <dbReference type="SAM" id="MobiDB-lite"/>
    </source>
</evidence>
<dbReference type="InterPro" id="IPR013087">
    <property type="entry name" value="Znf_C2H2_type"/>
</dbReference>
<evidence type="ECO:0000313" key="4">
    <source>
        <dbReference type="EMBL" id="CAH0034983.1"/>
    </source>
</evidence>
<gene>
    <name evidence="4" type="ORF">CRHIZ90672A_00018703</name>
</gene>
<dbReference type="PROSITE" id="PS00028">
    <property type="entry name" value="ZINC_FINGER_C2H2_1"/>
    <property type="match status" value="1"/>
</dbReference>
<keyword evidence="5" id="KW-1185">Reference proteome</keyword>
<dbReference type="PROSITE" id="PS50157">
    <property type="entry name" value="ZINC_FINGER_C2H2_2"/>
    <property type="match status" value="1"/>
</dbReference>
<proteinExistence type="predicted"/>
<sequence>MTLRLAMMGSTSQAATHSPAFHSTIDGYNNDAPGGIPTPRSSPVASATDLGSNLISLADHSYVTFDKAKDNTVNNSEDRPGNDAACAPQRPMTAELFAACVLLQLANPEGRTLIEVATEDQWMQLQAPTRHKRTVHRDNLKGKTSICTNGDCAKDDDFPKRCSRADNFRAHLKSVHKIEHVSDIDWQQYYSTLAESVADEEQFVALDDDTENEKGGVEFTENGKGGVEITENEKAGVEINEDKFGEYFNGLTQAEMLKFLALVPATDLQAALRQKEEAPKPDTSQPSAIYRCGKTFGSKDDWKRHEGQQHTPPEMWVCEKKCGKVFGSCDCFKLHLEDSHHEMSTPTKEAKLEDDRQNIYSAPLFWCVFCRCPHCRYKRSSGCPL</sequence>